<dbReference type="InterPro" id="IPR003423">
    <property type="entry name" value="OMP_efflux"/>
</dbReference>
<name>A0ABZ0URL2_9RICK</name>
<keyword evidence="6" id="KW-0472">Membrane</keyword>
<feature type="signal peptide" evidence="8">
    <location>
        <begin position="1"/>
        <end position="19"/>
    </location>
</feature>
<gene>
    <name evidence="9" type="ORF">Trichorick_00155</name>
</gene>
<dbReference type="EMBL" id="CP112932">
    <property type="protein sequence ID" value="WPY00283.1"/>
    <property type="molecule type" value="Genomic_DNA"/>
</dbReference>
<dbReference type="PANTHER" id="PTHR30026">
    <property type="entry name" value="OUTER MEMBRANE PROTEIN TOLC"/>
    <property type="match status" value="1"/>
</dbReference>
<sequence length="453" mass="49227">MLKFIAAIVIIFVNLSALALDLQEAMTSAYNNNDAFKISRRTFINEIEQFPQALAGFLPDVSASVNSSNNKSKNIGQFATNASERKTLQNNLTVTQSIFSGGSGVAGLKAAQSAFKASRGKYYASEQQTLLDAIQAYLNYVEAQELYKVSESSVNSNKKQLEAVTERLKVGESTETELAGAKAGLAVAETNMLTSYANLQSLKANFIKMFGTEPVNTNMPTIPEGLPSTFDELSKRSLAANPSIDQVRHTINAAKANETVAKSTLLPQVNFQVQTGKTLYDPETPAGLFNSATANSKSVTSSVSVQIPLFTKGGADYSRIRQAKNSTRNTVLQLDDLLKQNNSNCVSSWENFVAAKSKITATTQGVEAAQISYDGTIEEEKVGSKSILDVLNAEDRLNKAKTDKVAAYKQYVLAAYQMKALIGQLTAKSLKLKVTYFEPEQEFKKAKMKIIGF</sequence>
<keyword evidence="5" id="KW-0812">Transmembrane</keyword>
<evidence type="ECO:0000256" key="5">
    <source>
        <dbReference type="ARBA" id="ARBA00022692"/>
    </source>
</evidence>
<evidence type="ECO:0000313" key="10">
    <source>
        <dbReference type="Proteomes" id="UP001326613"/>
    </source>
</evidence>
<dbReference type="Gene3D" id="1.20.1600.10">
    <property type="entry name" value="Outer membrane efflux proteins (OEP)"/>
    <property type="match status" value="1"/>
</dbReference>
<keyword evidence="3" id="KW-0813">Transport</keyword>
<protein>
    <submittedName>
        <fullName evidence="9">TolC family protein</fullName>
    </submittedName>
</protein>
<keyword evidence="10" id="KW-1185">Reference proteome</keyword>
<keyword evidence="8" id="KW-0732">Signal</keyword>
<keyword evidence="4" id="KW-1134">Transmembrane beta strand</keyword>
<evidence type="ECO:0000256" key="2">
    <source>
        <dbReference type="ARBA" id="ARBA00007613"/>
    </source>
</evidence>
<evidence type="ECO:0000313" key="9">
    <source>
        <dbReference type="EMBL" id="WPY00283.1"/>
    </source>
</evidence>
<dbReference type="InterPro" id="IPR051906">
    <property type="entry name" value="TolC-like"/>
</dbReference>
<organism evidence="9 10">
    <name type="scientific">Candidatus Trichorickettsia mobilis</name>
    <dbReference type="NCBI Taxonomy" id="1346319"/>
    <lineage>
        <taxon>Bacteria</taxon>
        <taxon>Pseudomonadati</taxon>
        <taxon>Pseudomonadota</taxon>
        <taxon>Alphaproteobacteria</taxon>
        <taxon>Rickettsiales</taxon>
        <taxon>Rickettsiaceae</taxon>
        <taxon>Rickettsieae</taxon>
        <taxon>Candidatus Trichorickettsia</taxon>
    </lineage>
</organism>
<dbReference type="SUPFAM" id="SSF56954">
    <property type="entry name" value="Outer membrane efflux proteins (OEP)"/>
    <property type="match status" value="1"/>
</dbReference>
<evidence type="ECO:0000256" key="4">
    <source>
        <dbReference type="ARBA" id="ARBA00022452"/>
    </source>
</evidence>
<proteinExistence type="inferred from homology"/>
<dbReference type="PANTHER" id="PTHR30026:SF20">
    <property type="entry name" value="OUTER MEMBRANE PROTEIN TOLC"/>
    <property type="match status" value="1"/>
</dbReference>
<keyword evidence="7" id="KW-0998">Cell outer membrane</keyword>
<evidence type="ECO:0000256" key="7">
    <source>
        <dbReference type="ARBA" id="ARBA00023237"/>
    </source>
</evidence>
<evidence type="ECO:0000256" key="3">
    <source>
        <dbReference type="ARBA" id="ARBA00022448"/>
    </source>
</evidence>
<comment type="subcellular location">
    <subcellularLocation>
        <location evidence="1">Cell outer membrane</location>
    </subcellularLocation>
</comment>
<reference evidence="9 10" key="1">
    <citation type="submission" date="2022-10" db="EMBL/GenBank/DDBJ databases">
        <title>Host association and intracellularity evolved multiple times independently in the Rickettsiales.</title>
        <authorList>
            <person name="Castelli M."/>
            <person name="Nardi T."/>
            <person name="Gammuto L."/>
            <person name="Bellinzona G."/>
            <person name="Sabaneyeva E."/>
            <person name="Potekhin A."/>
            <person name="Serra V."/>
            <person name="Petroni G."/>
            <person name="Sassera D."/>
        </authorList>
    </citation>
    <scope>NUCLEOTIDE SEQUENCE [LARGE SCALE GENOMIC DNA]</scope>
    <source>
        <strain evidence="9 10">Kr 154-4</strain>
    </source>
</reference>
<feature type="chain" id="PRO_5046095317" evidence="8">
    <location>
        <begin position="20"/>
        <end position="453"/>
    </location>
</feature>
<dbReference type="Proteomes" id="UP001326613">
    <property type="component" value="Chromosome"/>
</dbReference>
<evidence type="ECO:0000256" key="8">
    <source>
        <dbReference type="SAM" id="SignalP"/>
    </source>
</evidence>
<dbReference type="Pfam" id="PF02321">
    <property type="entry name" value="OEP"/>
    <property type="match status" value="2"/>
</dbReference>
<accession>A0ABZ0URL2</accession>
<evidence type="ECO:0000256" key="1">
    <source>
        <dbReference type="ARBA" id="ARBA00004442"/>
    </source>
</evidence>
<dbReference type="RefSeq" id="WP_323738370.1">
    <property type="nucleotide sequence ID" value="NZ_CP112932.1"/>
</dbReference>
<comment type="similarity">
    <text evidence="2">Belongs to the outer membrane factor (OMF) (TC 1.B.17) family.</text>
</comment>
<evidence type="ECO:0000256" key="6">
    <source>
        <dbReference type="ARBA" id="ARBA00023136"/>
    </source>
</evidence>